<gene>
    <name evidence="1" type="ORF">KSU1_C1545</name>
</gene>
<accession>I3IN46</accession>
<reference evidence="1 2" key="1">
    <citation type="journal article" date="2012" name="FEBS Lett.">
        <title>Anammox organism KSU-1 expresses a NirK-type copper-containing nitrite reductase instead of a NirS-type with cytochrome cd1.</title>
        <authorList>
            <person name="Hira D."/>
            <person name="Toh H."/>
            <person name="Migita C.T."/>
            <person name="Okubo H."/>
            <person name="Nishiyama T."/>
            <person name="Hattori M."/>
            <person name="Furukawa K."/>
            <person name="Fujii T."/>
        </authorList>
    </citation>
    <scope>NUCLEOTIDE SEQUENCE [LARGE SCALE GENOMIC DNA]</scope>
</reference>
<dbReference type="EMBL" id="BAFH01000003">
    <property type="protein sequence ID" value="GAB63141.1"/>
    <property type="molecule type" value="Genomic_DNA"/>
</dbReference>
<keyword evidence="2" id="KW-1185">Reference proteome</keyword>
<dbReference type="AlphaFoldDB" id="I3IN46"/>
<evidence type="ECO:0000313" key="2">
    <source>
        <dbReference type="Proteomes" id="UP000002985"/>
    </source>
</evidence>
<organism evidence="1 2">
    <name type="scientific">Candidatus Jettenia caeni</name>
    <dbReference type="NCBI Taxonomy" id="247490"/>
    <lineage>
        <taxon>Bacteria</taxon>
        <taxon>Pseudomonadati</taxon>
        <taxon>Planctomycetota</taxon>
        <taxon>Candidatus Brocadiia</taxon>
        <taxon>Candidatus Brocadiales</taxon>
        <taxon>Candidatus Brocadiaceae</taxon>
        <taxon>Candidatus Jettenia</taxon>
    </lineage>
</organism>
<sequence length="78" mass="9284">MKIEKNVTCRRGVPGTEVRHATKGNNSLKMRRRGRVFYQLDVIIFVVFYKSNDIIHKIDYGTLTSNYVKRKIRDFVYE</sequence>
<evidence type="ECO:0000313" key="1">
    <source>
        <dbReference type="EMBL" id="GAB63141.1"/>
    </source>
</evidence>
<name>I3IN46_9BACT</name>
<proteinExistence type="predicted"/>
<dbReference type="STRING" id="247490.KSU1_C1545"/>
<protein>
    <submittedName>
        <fullName evidence="1">Uncharacterized protein</fullName>
    </submittedName>
</protein>
<comment type="caution">
    <text evidence="1">The sequence shown here is derived from an EMBL/GenBank/DDBJ whole genome shotgun (WGS) entry which is preliminary data.</text>
</comment>
<dbReference type="Proteomes" id="UP000002985">
    <property type="component" value="Unassembled WGS sequence"/>
</dbReference>